<gene>
    <name evidence="2" type="ORF">GGQ92_002680</name>
</gene>
<dbReference type="InterPro" id="IPR016181">
    <property type="entry name" value="Acyl_CoA_acyltransferase"/>
</dbReference>
<keyword evidence="3" id="KW-1185">Reference proteome</keyword>
<dbReference type="RefSeq" id="WP_184249790.1">
    <property type="nucleotide sequence ID" value="NZ_BAAACU010000015.1"/>
</dbReference>
<dbReference type="EMBL" id="JACHON010000017">
    <property type="protein sequence ID" value="MBB6513861.1"/>
    <property type="molecule type" value="Genomic_DNA"/>
</dbReference>
<dbReference type="GO" id="GO:0016747">
    <property type="term" value="F:acyltransferase activity, transferring groups other than amino-acyl groups"/>
    <property type="evidence" value="ECO:0007669"/>
    <property type="project" value="InterPro"/>
</dbReference>
<dbReference type="SUPFAM" id="SSF55729">
    <property type="entry name" value="Acyl-CoA N-acyltransferases (Nat)"/>
    <property type="match status" value="1"/>
</dbReference>
<protein>
    <submittedName>
        <fullName evidence="2">GNAT superfamily N-acetyltransferase</fullName>
    </submittedName>
</protein>
<feature type="domain" description="N-acetyltransferase" evidence="1">
    <location>
        <begin position="22"/>
        <end position="151"/>
    </location>
</feature>
<dbReference type="PROSITE" id="PS51186">
    <property type="entry name" value="GNAT"/>
    <property type="match status" value="1"/>
</dbReference>
<dbReference type="Gene3D" id="3.40.630.30">
    <property type="match status" value="1"/>
</dbReference>
<keyword evidence="2" id="KW-0808">Transferase</keyword>
<organism evidence="2 3">
    <name type="scientific">Gracilibacillus halotolerans</name>
    <dbReference type="NCBI Taxonomy" id="74386"/>
    <lineage>
        <taxon>Bacteria</taxon>
        <taxon>Bacillati</taxon>
        <taxon>Bacillota</taxon>
        <taxon>Bacilli</taxon>
        <taxon>Bacillales</taxon>
        <taxon>Bacillaceae</taxon>
        <taxon>Gracilibacillus</taxon>
    </lineage>
</organism>
<evidence type="ECO:0000259" key="1">
    <source>
        <dbReference type="PROSITE" id="PS51186"/>
    </source>
</evidence>
<accession>A0A841RM62</accession>
<dbReference type="AlphaFoldDB" id="A0A841RM62"/>
<dbReference type="InterPro" id="IPR000182">
    <property type="entry name" value="GNAT_dom"/>
</dbReference>
<evidence type="ECO:0000313" key="2">
    <source>
        <dbReference type="EMBL" id="MBB6513861.1"/>
    </source>
</evidence>
<dbReference type="CDD" id="cd04301">
    <property type="entry name" value="NAT_SF"/>
    <property type="match status" value="1"/>
</dbReference>
<proteinExistence type="predicted"/>
<sequence>MTDMLVNLYRLPEDQLANNEDYSIRKVLPPEKSEVVTWVREHFSDGWANECDIACSISPSKCFIAVKNGEILGFACYDTTFRSFFGPTGVRRSARGQGIGFQLLLYSLLEMKHMGYAYAIIGDAGPVKFYEKAVGAVKILGQPVLNQIMEK</sequence>
<evidence type="ECO:0000313" key="3">
    <source>
        <dbReference type="Proteomes" id="UP000572212"/>
    </source>
</evidence>
<dbReference type="Pfam" id="PF00583">
    <property type="entry name" value="Acetyltransf_1"/>
    <property type="match status" value="1"/>
</dbReference>
<comment type="caution">
    <text evidence="2">The sequence shown here is derived from an EMBL/GenBank/DDBJ whole genome shotgun (WGS) entry which is preliminary data.</text>
</comment>
<reference evidence="2 3" key="1">
    <citation type="submission" date="2020-08" db="EMBL/GenBank/DDBJ databases">
        <title>Genomic Encyclopedia of Type Strains, Phase IV (KMG-IV): sequencing the most valuable type-strain genomes for metagenomic binning, comparative biology and taxonomic classification.</title>
        <authorList>
            <person name="Goeker M."/>
        </authorList>
    </citation>
    <scope>NUCLEOTIDE SEQUENCE [LARGE SCALE GENOMIC DNA]</scope>
    <source>
        <strain evidence="2 3">DSM 11805</strain>
    </source>
</reference>
<name>A0A841RM62_9BACI</name>
<dbReference type="Proteomes" id="UP000572212">
    <property type="component" value="Unassembled WGS sequence"/>
</dbReference>